<dbReference type="AlphaFoldDB" id="A0AAN8KSF2"/>
<dbReference type="Proteomes" id="UP001356427">
    <property type="component" value="Unassembled WGS sequence"/>
</dbReference>
<feature type="compositionally biased region" description="Polar residues" evidence="1">
    <location>
        <begin position="17"/>
        <end position="34"/>
    </location>
</feature>
<evidence type="ECO:0000313" key="3">
    <source>
        <dbReference type="Proteomes" id="UP001356427"/>
    </source>
</evidence>
<sequence length="71" mass="7628">MPDTVLEGGGVLDSPETEQSPEGPSTGPSPQAFLTNTQRTVQAHPCSLTSNSINLRHISPNQLQRPEEEDC</sequence>
<gene>
    <name evidence="2" type="ORF">J4Q44_G00282420</name>
</gene>
<name>A0AAN8KSF2_9TELE</name>
<protein>
    <submittedName>
        <fullName evidence="2">Uncharacterized protein</fullName>
    </submittedName>
</protein>
<dbReference type="EMBL" id="JAGTTL010000027">
    <property type="protein sequence ID" value="KAK6300144.1"/>
    <property type="molecule type" value="Genomic_DNA"/>
</dbReference>
<evidence type="ECO:0000313" key="2">
    <source>
        <dbReference type="EMBL" id="KAK6300144.1"/>
    </source>
</evidence>
<reference evidence="2 3" key="1">
    <citation type="submission" date="2021-04" db="EMBL/GenBank/DDBJ databases">
        <authorList>
            <person name="De Guttry C."/>
            <person name="Zahm M."/>
            <person name="Klopp C."/>
            <person name="Cabau C."/>
            <person name="Louis A."/>
            <person name="Berthelot C."/>
            <person name="Parey E."/>
            <person name="Roest Crollius H."/>
            <person name="Montfort J."/>
            <person name="Robinson-Rechavi M."/>
            <person name="Bucao C."/>
            <person name="Bouchez O."/>
            <person name="Gislard M."/>
            <person name="Lluch J."/>
            <person name="Milhes M."/>
            <person name="Lampietro C."/>
            <person name="Lopez Roques C."/>
            <person name="Donnadieu C."/>
            <person name="Braasch I."/>
            <person name="Desvignes T."/>
            <person name="Postlethwait J."/>
            <person name="Bobe J."/>
            <person name="Wedekind C."/>
            <person name="Guiguen Y."/>
        </authorList>
    </citation>
    <scope>NUCLEOTIDE SEQUENCE [LARGE SCALE GENOMIC DNA]</scope>
    <source>
        <strain evidence="2">Cs_M1</strain>
        <tissue evidence="2">Blood</tissue>
    </source>
</reference>
<feature type="region of interest" description="Disordered" evidence="1">
    <location>
        <begin position="1"/>
        <end position="34"/>
    </location>
</feature>
<evidence type="ECO:0000256" key="1">
    <source>
        <dbReference type="SAM" id="MobiDB-lite"/>
    </source>
</evidence>
<organism evidence="2 3">
    <name type="scientific">Coregonus suidteri</name>
    <dbReference type="NCBI Taxonomy" id="861788"/>
    <lineage>
        <taxon>Eukaryota</taxon>
        <taxon>Metazoa</taxon>
        <taxon>Chordata</taxon>
        <taxon>Craniata</taxon>
        <taxon>Vertebrata</taxon>
        <taxon>Euteleostomi</taxon>
        <taxon>Actinopterygii</taxon>
        <taxon>Neopterygii</taxon>
        <taxon>Teleostei</taxon>
        <taxon>Protacanthopterygii</taxon>
        <taxon>Salmoniformes</taxon>
        <taxon>Salmonidae</taxon>
        <taxon>Coregoninae</taxon>
        <taxon>Coregonus</taxon>
    </lineage>
</organism>
<proteinExistence type="predicted"/>
<comment type="caution">
    <text evidence="2">The sequence shown here is derived from an EMBL/GenBank/DDBJ whole genome shotgun (WGS) entry which is preliminary data.</text>
</comment>
<accession>A0AAN8KSF2</accession>
<keyword evidence="3" id="KW-1185">Reference proteome</keyword>